<dbReference type="PANTHER" id="PTHR37984:SF8">
    <property type="entry name" value="CCHC-TYPE DOMAIN-CONTAINING PROTEIN"/>
    <property type="match status" value="1"/>
</dbReference>
<dbReference type="Proteomes" id="UP001219518">
    <property type="component" value="Unassembled WGS sequence"/>
</dbReference>
<dbReference type="InterPro" id="IPR041588">
    <property type="entry name" value="Integrase_H2C2"/>
</dbReference>
<feature type="domain" description="Integrase catalytic" evidence="3">
    <location>
        <begin position="683"/>
        <end position="845"/>
    </location>
</feature>
<keyword evidence="5" id="KW-1185">Reference proteome</keyword>
<dbReference type="FunFam" id="3.30.420.10:FF:000063">
    <property type="entry name" value="Retrovirus-related Pol polyprotein from transposon 297-like Protein"/>
    <property type="match status" value="1"/>
</dbReference>
<feature type="compositionally biased region" description="Basic and acidic residues" evidence="2">
    <location>
        <begin position="215"/>
        <end position="226"/>
    </location>
</feature>
<evidence type="ECO:0000313" key="5">
    <source>
        <dbReference type="Proteomes" id="UP001219518"/>
    </source>
</evidence>
<reference evidence="4" key="2">
    <citation type="journal article" date="2023" name="BMC Genomics">
        <title>Pest status, molecular evolution, and epigenetic factors derived from the genome assembly of Frankliniella fusca, a thysanopteran phytovirus vector.</title>
        <authorList>
            <person name="Catto M.A."/>
            <person name="Labadie P.E."/>
            <person name="Jacobson A.L."/>
            <person name="Kennedy G.G."/>
            <person name="Srinivasan R."/>
            <person name="Hunt B.G."/>
        </authorList>
    </citation>
    <scope>NUCLEOTIDE SEQUENCE</scope>
    <source>
        <strain evidence="4">PL_HMW_Pooled</strain>
    </source>
</reference>
<evidence type="ECO:0000313" key="4">
    <source>
        <dbReference type="EMBL" id="KAK3917305.1"/>
    </source>
</evidence>
<dbReference type="InterPro" id="IPR036397">
    <property type="entry name" value="RNaseH_sf"/>
</dbReference>
<proteinExistence type="predicted"/>
<dbReference type="EC" id="2.7.7.49" evidence="1"/>
<name>A0AAE1H9M7_9NEOP</name>
<dbReference type="PANTHER" id="PTHR37984">
    <property type="entry name" value="PROTEIN CBG26694"/>
    <property type="match status" value="1"/>
</dbReference>
<gene>
    <name evidence="4" type="ORF">KUF71_026150</name>
</gene>
<reference evidence="4" key="1">
    <citation type="submission" date="2021-07" db="EMBL/GenBank/DDBJ databases">
        <authorList>
            <person name="Catto M.A."/>
            <person name="Jacobson A."/>
            <person name="Kennedy G."/>
            <person name="Labadie P."/>
            <person name="Hunt B.G."/>
            <person name="Srinivasan R."/>
        </authorList>
    </citation>
    <scope>NUCLEOTIDE SEQUENCE</scope>
    <source>
        <strain evidence="4">PL_HMW_Pooled</strain>
        <tissue evidence="4">Head</tissue>
    </source>
</reference>
<dbReference type="SUPFAM" id="SSF53098">
    <property type="entry name" value="Ribonuclease H-like"/>
    <property type="match status" value="1"/>
</dbReference>
<evidence type="ECO:0000256" key="2">
    <source>
        <dbReference type="SAM" id="MobiDB-lite"/>
    </source>
</evidence>
<organism evidence="4 5">
    <name type="scientific">Frankliniella fusca</name>
    <dbReference type="NCBI Taxonomy" id="407009"/>
    <lineage>
        <taxon>Eukaryota</taxon>
        <taxon>Metazoa</taxon>
        <taxon>Ecdysozoa</taxon>
        <taxon>Arthropoda</taxon>
        <taxon>Hexapoda</taxon>
        <taxon>Insecta</taxon>
        <taxon>Pterygota</taxon>
        <taxon>Neoptera</taxon>
        <taxon>Paraneoptera</taxon>
        <taxon>Thysanoptera</taxon>
        <taxon>Terebrantia</taxon>
        <taxon>Thripoidea</taxon>
        <taxon>Thripidae</taxon>
        <taxon>Frankliniella</taxon>
    </lineage>
</organism>
<dbReference type="GO" id="GO:0003964">
    <property type="term" value="F:RNA-directed DNA polymerase activity"/>
    <property type="evidence" value="ECO:0007669"/>
    <property type="project" value="UniProtKB-EC"/>
</dbReference>
<dbReference type="InterPro" id="IPR050951">
    <property type="entry name" value="Retrovirus_Pol_polyprotein"/>
</dbReference>
<sequence length="993" mass="114064">MAAIKYNLPPSLELKGNVAENFRRWKLLFNNYMLASKQNKLKDEEKLPLLFNMAGHEVILKQERILQGLTEEEKKDYGLVMKALQKYCTSQGATNEVFERFVFHQRNQEPGEPFDHFYDEIQDLVKTCNYKEPSKELRDRIVQGILDKTLQETFLKTRDLTEELVVQACRAAESARLQVQKMNAPEVHHLSPEKSKKNGGNGGKGGKKNNNEPPSKVKDEEKKADDDQKPKYKFKCWACDTIHPKFKCPAWGQTCDNCKKKNHLTKQCRYEISVDEIRVQVDKEKQEIEEMFVLEELEVQETYRTKFLPGQKKEWREMVIIEGQPVYAKLDPGSEVNVLPVQVFEKMNKPLRPGPRLSLYGGKHVIATLGSAVLEVESRDQTFYLEFLVVQNGTPLLGIEDSERLNLVRRVHHVEVCKEEQENFLEANKDIFTGTGKFPGELTLCVEDGKIKQSVPHRLPNSINKKLKPQLDLMEKNGIITKVKEIKPTMVINNLVVFEKSDGSLRILKYSFKITYRPGKQMYLADHFSRTYLEETEAEDPEMGACVHSLSLLPVTDQKLQDIKNATKEDGTLRLIMQYVMNGWPKHYSELPADCKPYWQHRPDLHVQDGLLLKEKKIVLPSSLRREIMAKLHAGHAGRDKTIARARLSLYWPNYTEDIEAFVAECHTCAKFRPRLSKPEMMPHEIPLLVWNKLGMDLMKYGGQEYLVLMDYFSKWLEIVPVTDKRAVTIVSVLSQIFATHGYPATIICDNVPFNAYELQKYAAGKFDIITTSPTYASSNGLAESAVNIAKQIMKKADEDKKPYGELLREYRATPISGYEFSPAQILFSRQIKTEVPCMEELLQPKLVQEDLHKLMSAKKKLIKEKHDAKVKRSEIQYVPGESVLIRNRHEKVWTPGEVVSAHTTPRSYWVKKPNGVLVRRNEAHIQRKPVGRPAVIPHPLQTPDPAAADFKTSSMPELIPIDEIPEEEQDTSGQEENLSEFVLVLPDHYFDL</sequence>
<dbReference type="InterPro" id="IPR012337">
    <property type="entry name" value="RNaseH-like_sf"/>
</dbReference>
<dbReference type="GO" id="GO:0003676">
    <property type="term" value="F:nucleic acid binding"/>
    <property type="evidence" value="ECO:0007669"/>
    <property type="project" value="InterPro"/>
</dbReference>
<evidence type="ECO:0000256" key="1">
    <source>
        <dbReference type="ARBA" id="ARBA00012493"/>
    </source>
</evidence>
<evidence type="ECO:0000259" key="3">
    <source>
        <dbReference type="PROSITE" id="PS50994"/>
    </source>
</evidence>
<dbReference type="InterPro" id="IPR021109">
    <property type="entry name" value="Peptidase_aspartic_dom_sf"/>
</dbReference>
<comment type="caution">
    <text evidence="4">The sequence shown here is derived from an EMBL/GenBank/DDBJ whole genome shotgun (WGS) entry which is preliminary data.</text>
</comment>
<protein>
    <recommendedName>
        <fullName evidence="1">RNA-directed DNA polymerase</fullName>
        <ecNumber evidence="1">2.7.7.49</ecNumber>
    </recommendedName>
</protein>
<dbReference type="EMBL" id="JAHWGI010000716">
    <property type="protein sequence ID" value="KAK3917305.1"/>
    <property type="molecule type" value="Genomic_DNA"/>
</dbReference>
<dbReference type="Pfam" id="PF17921">
    <property type="entry name" value="Integrase_H2C2"/>
    <property type="match status" value="1"/>
</dbReference>
<accession>A0AAE1H9M7</accession>
<dbReference type="Gene3D" id="3.30.420.10">
    <property type="entry name" value="Ribonuclease H-like superfamily/Ribonuclease H"/>
    <property type="match status" value="1"/>
</dbReference>
<feature type="compositionally biased region" description="Basic and acidic residues" evidence="2">
    <location>
        <begin position="186"/>
        <end position="196"/>
    </location>
</feature>
<dbReference type="FunFam" id="1.10.340.70:FF:000004">
    <property type="entry name" value="Retrovirus-related Pol polyprotein from transposon 297-like Protein"/>
    <property type="match status" value="1"/>
</dbReference>
<dbReference type="PROSITE" id="PS50994">
    <property type="entry name" value="INTEGRASE"/>
    <property type="match status" value="1"/>
</dbReference>
<dbReference type="InterPro" id="IPR001584">
    <property type="entry name" value="Integrase_cat-core"/>
</dbReference>
<dbReference type="AlphaFoldDB" id="A0AAE1H9M7"/>
<feature type="region of interest" description="Disordered" evidence="2">
    <location>
        <begin position="182"/>
        <end position="226"/>
    </location>
</feature>
<dbReference type="SUPFAM" id="SSF50630">
    <property type="entry name" value="Acid proteases"/>
    <property type="match status" value="1"/>
</dbReference>
<dbReference type="Gene3D" id="1.10.340.70">
    <property type="match status" value="1"/>
</dbReference>
<dbReference type="GO" id="GO:0015074">
    <property type="term" value="P:DNA integration"/>
    <property type="evidence" value="ECO:0007669"/>
    <property type="project" value="InterPro"/>
</dbReference>